<organism evidence="2 3">
    <name type="scientific">Tuber aestivum</name>
    <name type="common">summer truffle</name>
    <dbReference type="NCBI Taxonomy" id="59557"/>
    <lineage>
        <taxon>Eukaryota</taxon>
        <taxon>Fungi</taxon>
        <taxon>Dikarya</taxon>
        <taxon>Ascomycota</taxon>
        <taxon>Pezizomycotina</taxon>
        <taxon>Pezizomycetes</taxon>
        <taxon>Pezizales</taxon>
        <taxon>Tuberaceae</taxon>
        <taxon>Tuber</taxon>
    </lineage>
</organism>
<keyword evidence="3" id="KW-1185">Reference proteome</keyword>
<gene>
    <name evidence="2" type="ORF">GSTUAT00006135001</name>
</gene>
<dbReference type="PANTHER" id="PTHR36182">
    <property type="entry name" value="PROTEIN, PUTATIVE (AFU_ORTHOLOGUE AFUA_6G10930)-RELATED"/>
    <property type="match status" value="1"/>
</dbReference>
<evidence type="ECO:0000313" key="2">
    <source>
        <dbReference type="EMBL" id="CUS09776.1"/>
    </source>
</evidence>
<dbReference type="Proteomes" id="UP001412239">
    <property type="component" value="Unassembled WGS sequence"/>
</dbReference>
<dbReference type="PANTHER" id="PTHR36182:SF1">
    <property type="entry name" value="PROTEIN, PUTATIVE (AFU_ORTHOLOGUE AFUA_6G10930)-RELATED"/>
    <property type="match status" value="1"/>
</dbReference>
<protein>
    <recommendedName>
        <fullName evidence="4">Chitin-binding type-4 domain-containing protein</fullName>
    </recommendedName>
</protein>
<feature type="chain" id="PRO_5012335535" description="Chitin-binding type-4 domain-containing protein" evidence="1">
    <location>
        <begin position="22"/>
        <end position="223"/>
    </location>
</feature>
<keyword evidence="1" id="KW-0732">Signal</keyword>
<dbReference type="Gene3D" id="2.70.50.70">
    <property type="match status" value="1"/>
</dbReference>
<evidence type="ECO:0000313" key="3">
    <source>
        <dbReference type="Proteomes" id="UP001412239"/>
    </source>
</evidence>
<evidence type="ECO:0000256" key="1">
    <source>
        <dbReference type="SAM" id="SignalP"/>
    </source>
</evidence>
<evidence type="ECO:0008006" key="4">
    <source>
        <dbReference type="Google" id="ProtNLM"/>
    </source>
</evidence>
<reference evidence="2" key="1">
    <citation type="submission" date="2015-10" db="EMBL/GenBank/DDBJ databases">
        <authorList>
            <person name="Regsiter A."/>
            <person name="william w."/>
        </authorList>
    </citation>
    <scope>NUCLEOTIDE SEQUENCE</scope>
    <source>
        <strain evidence="2">Montdore</strain>
    </source>
</reference>
<sequence length="223" mass="24016">MYAKFLTSMILGSTLLMPALGHMNMMSPPPMRHRDNPHTETADEIYEFPLKTDGSDYPCKGHIDALGTPEGKPVATWAAGSAQTFTLEGSGTHYGGSCQVSLSYDKGETFKVIKSWPGSCPNRESGSDQTFNFDIPEEAPSGEEVIFAWTWNNREREFFQNCAVVTITGGGAGISNLPNVLVSNIGNGCLSPQTTAELKYPNPGDVVELGDGEYPLVLPTGDC</sequence>
<accession>A0A292PQH0</accession>
<feature type="signal peptide" evidence="1">
    <location>
        <begin position="1"/>
        <end position="21"/>
    </location>
</feature>
<dbReference type="AlphaFoldDB" id="A0A292PQH0"/>
<name>A0A292PQH0_9PEZI</name>
<dbReference type="EMBL" id="LN891070">
    <property type="protein sequence ID" value="CUS09776.1"/>
    <property type="molecule type" value="Genomic_DNA"/>
</dbReference>
<proteinExistence type="predicted"/>